<evidence type="ECO:0000256" key="10">
    <source>
        <dbReference type="SAM" id="MobiDB-lite"/>
    </source>
</evidence>
<feature type="domain" description="TF-B3" evidence="11">
    <location>
        <begin position="158"/>
        <end position="221"/>
    </location>
</feature>
<evidence type="ECO:0000256" key="2">
    <source>
        <dbReference type="ARBA" id="ARBA00004123"/>
    </source>
</evidence>
<dbReference type="GO" id="GO:0009734">
    <property type="term" value="P:auxin-activated signaling pathway"/>
    <property type="evidence" value="ECO:0007669"/>
    <property type="project" value="UniProtKB-KW"/>
</dbReference>
<comment type="subunit">
    <text evidence="9">Homodimers and heterodimers.</text>
</comment>
<dbReference type="Gene3D" id="2.30.30.1040">
    <property type="match status" value="1"/>
</dbReference>
<dbReference type="PANTHER" id="PTHR31384:SF10">
    <property type="entry name" value="AUXIN RESPONSE FACTOR 5"/>
    <property type="match status" value="1"/>
</dbReference>
<keyword evidence="6 9" id="KW-0804">Transcription</keyword>
<accession>A0A835RGI2</accession>
<evidence type="ECO:0000256" key="4">
    <source>
        <dbReference type="ARBA" id="ARBA00023015"/>
    </source>
</evidence>
<dbReference type="PROSITE" id="PS50863">
    <property type="entry name" value="B3"/>
    <property type="match status" value="1"/>
</dbReference>
<dbReference type="Proteomes" id="UP000639772">
    <property type="component" value="Chromosome 3"/>
</dbReference>
<dbReference type="SMART" id="SM01019">
    <property type="entry name" value="B3"/>
    <property type="match status" value="1"/>
</dbReference>
<dbReference type="InterPro" id="IPR003340">
    <property type="entry name" value="B3_DNA-bd"/>
</dbReference>
<feature type="region of interest" description="Disordered" evidence="10">
    <location>
        <begin position="17"/>
        <end position="41"/>
    </location>
</feature>
<dbReference type="InterPro" id="IPR010525">
    <property type="entry name" value="ARF_dom"/>
</dbReference>
<evidence type="ECO:0000256" key="9">
    <source>
        <dbReference type="RuleBase" id="RU004561"/>
    </source>
</evidence>
<name>A0A835RGI2_VANPL</name>
<proteinExistence type="inferred from homology"/>
<protein>
    <recommendedName>
        <fullName evidence="9">Auxin response factor</fullName>
    </recommendedName>
</protein>
<dbReference type="GO" id="GO:0006355">
    <property type="term" value="P:regulation of DNA-templated transcription"/>
    <property type="evidence" value="ECO:0007669"/>
    <property type="project" value="InterPro"/>
</dbReference>
<evidence type="ECO:0000313" key="12">
    <source>
        <dbReference type="EMBL" id="KAG0490048.1"/>
    </source>
</evidence>
<dbReference type="GO" id="GO:0003677">
    <property type="term" value="F:DNA binding"/>
    <property type="evidence" value="ECO:0007669"/>
    <property type="project" value="UniProtKB-KW"/>
</dbReference>
<dbReference type="InterPro" id="IPR044835">
    <property type="entry name" value="ARF_plant"/>
</dbReference>
<keyword evidence="4 9" id="KW-0805">Transcription regulation</keyword>
<evidence type="ECO:0000256" key="7">
    <source>
        <dbReference type="ARBA" id="ARBA00023242"/>
    </source>
</evidence>
<dbReference type="Pfam" id="PF02362">
    <property type="entry name" value="B3"/>
    <property type="match status" value="1"/>
</dbReference>
<comment type="caution">
    <text evidence="12">The sequence shown here is derived from an EMBL/GenBank/DDBJ whole genome shotgun (WGS) entry which is preliminary data.</text>
</comment>
<feature type="compositionally biased region" description="Polar residues" evidence="10">
    <location>
        <begin position="719"/>
        <end position="754"/>
    </location>
</feature>
<feature type="compositionally biased region" description="Basic and acidic residues" evidence="10">
    <location>
        <begin position="533"/>
        <end position="547"/>
    </location>
</feature>
<keyword evidence="8 9" id="KW-0927">Auxin signaling pathway</keyword>
<organism evidence="12 13">
    <name type="scientific">Vanilla planifolia</name>
    <name type="common">Vanilla</name>
    <dbReference type="NCBI Taxonomy" id="51239"/>
    <lineage>
        <taxon>Eukaryota</taxon>
        <taxon>Viridiplantae</taxon>
        <taxon>Streptophyta</taxon>
        <taxon>Embryophyta</taxon>
        <taxon>Tracheophyta</taxon>
        <taxon>Spermatophyta</taxon>
        <taxon>Magnoliopsida</taxon>
        <taxon>Liliopsida</taxon>
        <taxon>Asparagales</taxon>
        <taxon>Orchidaceae</taxon>
        <taxon>Vanilloideae</taxon>
        <taxon>Vanilleae</taxon>
        <taxon>Vanilla</taxon>
    </lineage>
</organism>
<dbReference type="CDD" id="cd10017">
    <property type="entry name" value="B3_DNA"/>
    <property type="match status" value="1"/>
</dbReference>
<reference evidence="12 13" key="1">
    <citation type="journal article" date="2020" name="Nat. Food">
        <title>A phased Vanilla planifolia genome enables genetic improvement of flavour and production.</title>
        <authorList>
            <person name="Hasing T."/>
            <person name="Tang H."/>
            <person name="Brym M."/>
            <person name="Khazi F."/>
            <person name="Huang T."/>
            <person name="Chambers A.H."/>
        </authorList>
    </citation>
    <scope>NUCLEOTIDE SEQUENCE [LARGE SCALE GENOMIC DNA]</scope>
    <source>
        <tissue evidence="12">Leaf</tissue>
    </source>
</reference>
<sequence>MAKASWRETSPIGSITNSNSLYDTFPPHESSTSLPNGQTNLNTQAKMYRTEPKIDGFRRGKKVLNSELWHACAGPLVSLPQPGSLVYYFPQGHSEQVSAITRKTAAYQSPNYPNLPSQLMCQVRNVTLHADKDTDEIYAQMTLQPVNSDYTMQPPNQELIIRDLHENVWTFRHIYRGQPKRHLLTTGWSLFVGAKRLKAGDSVLFVRDEKSQLLLGVRRSNRQLTSVPSSVLSADSMHIGVLAAAAHASTSRSSFTVYYNPRACPSEFIIPVAKYHKAAYSQVSIGMRFGMMFETEESSKRRCMGTIVGISDFDSQRWTNSKWRNLQVEWDEPSYGERPDRVNIWEIETTECLFVFPPSLKRQCLPGFMMPGAEIAKNLLQTSENTSENLQHLFPNFKSDQLVRMIIEQQSTLPLNDVECHQSIYASILQKIKANGFPASSSTSPMVRQATMHSEEMIMKTAIQERSISFGSQEQLPLADTSFEKRSTSHYPLNKFSSETPWIDYQELNKHYQKSGKEFVIDKICQSSEHLCDEGKKEKEEHSKSGERATSLGPECEKMSFVTLPGNENIRVPMFGEKEEVQVNSVNDTQIHHLQLETATKESSSIETENSSNKNVINGVLYQGYQLSQDSLNDRALQTPTYQSFAVSRMTSDFLPISCRPDHLFVSLVENATSSSADITSILDSEALNPFETYPISMLSDAYTPFIPILAEDVPQEANPPQETSTQVIVPSEAQSSEFATKGNGSQTYPSHVD</sequence>
<feature type="region of interest" description="Disordered" evidence="10">
    <location>
        <begin position="716"/>
        <end position="754"/>
    </location>
</feature>
<evidence type="ECO:0000313" key="13">
    <source>
        <dbReference type="Proteomes" id="UP000639772"/>
    </source>
</evidence>
<feature type="compositionally biased region" description="Polar residues" evidence="10">
    <location>
        <begin position="29"/>
        <end position="41"/>
    </location>
</feature>
<feature type="region of interest" description="Disordered" evidence="10">
    <location>
        <begin position="533"/>
        <end position="552"/>
    </location>
</feature>
<dbReference type="InterPro" id="IPR015300">
    <property type="entry name" value="DNA-bd_pseudobarrel_sf"/>
</dbReference>
<evidence type="ECO:0000256" key="3">
    <source>
        <dbReference type="ARBA" id="ARBA00007853"/>
    </source>
</evidence>
<dbReference type="FunFam" id="2.30.30.1040:FF:000001">
    <property type="entry name" value="Auxin response factor"/>
    <property type="match status" value="1"/>
</dbReference>
<dbReference type="OrthoDB" id="2016915at2759"/>
<dbReference type="Gene3D" id="2.40.330.10">
    <property type="entry name" value="DNA-binding pseudobarrel domain"/>
    <property type="match status" value="1"/>
</dbReference>
<keyword evidence="7 9" id="KW-0539">Nucleus</keyword>
<comment type="similarity">
    <text evidence="3 9">Belongs to the ARF family.</text>
</comment>
<dbReference type="PANTHER" id="PTHR31384">
    <property type="entry name" value="AUXIN RESPONSE FACTOR 4-RELATED"/>
    <property type="match status" value="1"/>
</dbReference>
<evidence type="ECO:0000256" key="1">
    <source>
        <dbReference type="ARBA" id="ARBA00003182"/>
    </source>
</evidence>
<keyword evidence="5 9" id="KW-0238">DNA-binding</keyword>
<comment type="subcellular location">
    <subcellularLocation>
        <location evidence="2 9">Nucleus</location>
    </subcellularLocation>
</comment>
<dbReference type="AlphaFoldDB" id="A0A835RGI2"/>
<dbReference type="GO" id="GO:0005634">
    <property type="term" value="C:nucleus"/>
    <property type="evidence" value="ECO:0007669"/>
    <property type="project" value="UniProtKB-SubCell"/>
</dbReference>
<evidence type="ECO:0000256" key="5">
    <source>
        <dbReference type="ARBA" id="ARBA00023125"/>
    </source>
</evidence>
<comment type="function">
    <text evidence="1 9">Auxin response factors (ARFs) are transcriptional factors that bind specifically to the DNA sequence 5'-TGTCTC-3' found in the auxin-responsive promoter elements (AuxREs).</text>
</comment>
<evidence type="ECO:0000256" key="6">
    <source>
        <dbReference type="ARBA" id="ARBA00023163"/>
    </source>
</evidence>
<dbReference type="SUPFAM" id="SSF101936">
    <property type="entry name" value="DNA-binding pseudobarrel domain"/>
    <property type="match status" value="1"/>
</dbReference>
<gene>
    <name evidence="12" type="ORF">HPP92_006911</name>
</gene>
<dbReference type="EMBL" id="JADCNM010000003">
    <property type="protein sequence ID" value="KAG0490048.1"/>
    <property type="molecule type" value="Genomic_DNA"/>
</dbReference>
<dbReference type="Pfam" id="PF06507">
    <property type="entry name" value="ARF_AD"/>
    <property type="match status" value="1"/>
</dbReference>
<evidence type="ECO:0000259" key="11">
    <source>
        <dbReference type="PROSITE" id="PS50863"/>
    </source>
</evidence>
<evidence type="ECO:0000256" key="8">
    <source>
        <dbReference type="ARBA" id="ARBA00023294"/>
    </source>
</evidence>